<dbReference type="Proteomes" id="UP000650833">
    <property type="component" value="Unassembled WGS sequence"/>
</dbReference>
<dbReference type="OrthoDB" id="2271863at2759"/>
<name>A0A8H7UR03_9FUNG</name>
<evidence type="ECO:0000313" key="3">
    <source>
        <dbReference type="Proteomes" id="UP000650833"/>
    </source>
</evidence>
<feature type="compositionally biased region" description="Low complexity" evidence="1">
    <location>
        <begin position="225"/>
        <end position="241"/>
    </location>
</feature>
<comment type="caution">
    <text evidence="2">The sequence shown here is derived from an EMBL/GenBank/DDBJ whole genome shotgun (WGS) entry which is preliminary data.</text>
</comment>
<reference evidence="2" key="1">
    <citation type="submission" date="2020-12" db="EMBL/GenBank/DDBJ databases">
        <title>Metabolic potential, ecology and presence of endohyphal bacteria is reflected in genomic diversity of Mucoromycotina.</title>
        <authorList>
            <person name="Muszewska A."/>
            <person name="Okrasinska A."/>
            <person name="Steczkiewicz K."/>
            <person name="Drgas O."/>
            <person name="Orlowska M."/>
            <person name="Perlinska-Lenart U."/>
            <person name="Aleksandrzak-Piekarczyk T."/>
            <person name="Szatraj K."/>
            <person name="Zielenkiewicz U."/>
            <person name="Pilsyk S."/>
            <person name="Malc E."/>
            <person name="Mieczkowski P."/>
            <person name="Kruszewska J.S."/>
            <person name="Biernat P."/>
            <person name="Pawlowska J."/>
        </authorList>
    </citation>
    <scope>NUCLEOTIDE SEQUENCE</scope>
    <source>
        <strain evidence="2">CBS 226.32</strain>
    </source>
</reference>
<dbReference type="EMBL" id="JAEPRC010000896">
    <property type="protein sequence ID" value="KAG2190882.1"/>
    <property type="molecule type" value="Genomic_DNA"/>
</dbReference>
<feature type="region of interest" description="Disordered" evidence="1">
    <location>
        <begin position="225"/>
        <end position="244"/>
    </location>
</feature>
<proteinExistence type="predicted"/>
<evidence type="ECO:0000313" key="2">
    <source>
        <dbReference type="EMBL" id="KAG2190882.1"/>
    </source>
</evidence>
<sequence length="280" mass="32962">MINIQEKQDLNAWPSDCFEKEKFNVVEFYHKILWASQHQQQEYQRYEDQNKIAWKRVTFSLDPPEVYEYEPEYTKATTSFFPDYFKRKFHNLENEQYSTRKIQHQSSIPLDEKDFKDVTIVRVRSITDFNPVPNQQYKQQQQQQQVPPYYESMQAFDSSFMHIDMSFEREQQEEMYTVSCSSSAVMDESIISSPPPSYNEECVIKRKMSLTSGLKRKISMKFWSSNSNDTGGNSSSSCSNTTEEKGLVRTLRKIKSSPRLMIQRRASVVSLRKKASFLGA</sequence>
<protein>
    <submittedName>
        <fullName evidence="2">Uncharacterized protein</fullName>
    </submittedName>
</protein>
<dbReference type="AlphaFoldDB" id="A0A8H7UR03"/>
<organism evidence="2 3">
    <name type="scientific">Mucor plumbeus</name>
    <dbReference type="NCBI Taxonomy" id="97098"/>
    <lineage>
        <taxon>Eukaryota</taxon>
        <taxon>Fungi</taxon>
        <taxon>Fungi incertae sedis</taxon>
        <taxon>Mucoromycota</taxon>
        <taxon>Mucoromycotina</taxon>
        <taxon>Mucoromycetes</taxon>
        <taxon>Mucorales</taxon>
        <taxon>Mucorineae</taxon>
        <taxon>Mucoraceae</taxon>
        <taxon>Mucor</taxon>
    </lineage>
</organism>
<evidence type="ECO:0000256" key="1">
    <source>
        <dbReference type="SAM" id="MobiDB-lite"/>
    </source>
</evidence>
<keyword evidence="3" id="KW-1185">Reference proteome</keyword>
<accession>A0A8H7UR03</accession>
<gene>
    <name evidence="2" type="ORF">INT46_003168</name>
</gene>